<dbReference type="GO" id="GO:0005576">
    <property type="term" value="C:extracellular region"/>
    <property type="evidence" value="ECO:0007669"/>
    <property type="project" value="TreeGrafter"/>
</dbReference>
<dbReference type="CDD" id="cd05819">
    <property type="entry name" value="NHL"/>
    <property type="match status" value="1"/>
</dbReference>
<dbReference type="Proteomes" id="UP000663860">
    <property type="component" value="Unassembled WGS sequence"/>
</dbReference>
<accession>A0A814N3B3</accession>
<organism evidence="5 6">
    <name type="scientific">Adineta steineri</name>
    <dbReference type="NCBI Taxonomy" id="433720"/>
    <lineage>
        <taxon>Eukaryota</taxon>
        <taxon>Metazoa</taxon>
        <taxon>Spiralia</taxon>
        <taxon>Gnathifera</taxon>
        <taxon>Rotifera</taxon>
        <taxon>Eurotatoria</taxon>
        <taxon>Bdelloidea</taxon>
        <taxon>Adinetida</taxon>
        <taxon>Adinetidae</taxon>
        <taxon>Adineta</taxon>
    </lineage>
</organism>
<proteinExistence type="predicted"/>
<gene>
    <name evidence="5" type="ORF">IZO911_LOCUS22262</name>
</gene>
<dbReference type="Pfam" id="PF01436">
    <property type="entry name" value="NHL"/>
    <property type="match status" value="1"/>
</dbReference>
<dbReference type="PANTHER" id="PTHR10680:SF14">
    <property type="entry name" value="PEPTIDYL-GLYCINE ALPHA-AMIDATING MONOOXYGENASE"/>
    <property type="match status" value="1"/>
</dbReference>
<reference evidence="5" key="1">
    <citation type="submission" date="2021-02" db="EMBL/GenBank/DDBJ databases">
        <authorList>
            <person name="Nowell W R."/>
        </authorList>
    </citation>
    <scope>NUCLEOTIDE SEQUENCE</scope>
</reference>
<dbReference type="AlphaFoldDB" id="A0A814N3B3"/>
<keyword evidence="1" id="KW-0732">Signal</keyword>
<keyword evidence="2" id="KW-0677">Repeat</keyword>
<feature type="repeat" description="NHL" evidence="4">
    <location>
        <begin position="202"/>
        <end position="239"/>
    </location>
</feature>
<dbReference type="PROSITE" id="PS51125">
    <property type="entry name" value="NHL"/>
    <property type="match status" value="2"/>
</dbReference>
<evidence type="ECO:0000256" key="2">
    <source>
        <dbReference type="ARBA" id="ARBA00022737"/>
    </source>
</evidence>
<dbReference type="InterPro" id="IPR001258">
    <property type="entry name" value="NHL_repeat"/>
</dbReference>
<evidence type="ECO:0000256" key="3">
    <source>
        <dbReference type="ARBA" id="ARBA00023180"/>
    </source>
</evidence>
<dbReference type="EMBL" id="CAJNOE010000247">
    <property type="protein sequence ID" value="CAF1086629.1"/>
    <property type="molecule type" value="Genomic_DNA"/>
</dbReference>
<dbReference type="PANTHER" id="PTHR10680">
    <property type="entry name" value="PEPTIDYL-GLYCINE ALPHA-AMIDATING MONOOXYGENASE"/>
    <property type="match status" value="1"/>
</dbReference>
<evidence type="ECO:0000313" key="6">
    <source>
        <dbReference type="Proteomes" id="UP000663860"/>
    </source>
</evidence>
<feature type="repeat" description="NHL" evidence="4">
    <location>
        <begin position="103"/>
        <end position="142"/>
    </location>
</feature>
<dbReference type="SUPFAM" id="SSF101898">
    <property type="entry name" value="NHL repeat"/>
    <property type="match status" value="1"/>
</dbReference>
<comment type="caution">
    <text evidence="5">The sequence shown here is derived from an EMBL/GenBank/DDBJ whole genome shotgun (WGS) entry which is preliminary data.</text>
</comment>
<evidence type="ECO:0008006" key="7">
    <source>
        <dbReference type="Google" id="ProtNLM"/>
    </source>
</evidence>
<keyword evidence="3" id="KW-0325">Glycoprotein</keyword>
<protein>
    <recommendedName>
        <fullName evidence="7">NHL repeat containing protein-like protein</fullName>
    </recommendedName>
</protein>
<sequence length="250" mass="27638">MWKEESVNPTKIIHGNFTLPDSLFVTSNGDIYIDDGEDNGQVQKWIAETSTFVTVMNVNSSCEGLFVDINNTLYCSMYNHHQVVKRSLNDAKMTSNRVAAGTGIEGSDSNQLNSPVGIFVDVNLDLYVTDGGNNRVQLFQSGESNGITVAGSTSLNPTVTLRFPTGIILDAEKYLFIVDYGNHRIVGSSLNGFRCLVGCYGKGSQSNQLNIPFSLSFDHSGSIFVTDQYNHRIQKFQYLEESCGKFRIIE</sequence>
<name>A0A814N3B3_9BILA</name>
<dbReference type="InterPro" id="IPR011042">
    <property type="entry name" value="6-blade_b-propeller_TolB-like"/>
</dbReference>
<evidence type="ECO:0000256" key="1">
    <source>
        <dbReference type="ARBA" id="ARBA00022729"/>
    </source>
</evidence>
<dbReference type="Gene3D" id="2.120.10.30">
    <property type="entry name" value="TolB, C-terminal domain"/>
    <property type="match status" value="1"/>
</dbReference>
<evidence type="ECO:0000313" key="5">
    <source>
        <dbReference type="EMBL" id="CAF1086629.1"/>
    </source>
</evidence>
<evidence type="ECO:0000256" key="4">
    <source>
        <dbReference type="PROSITE-ProRule" id="PRU00504"/>
    </source>
</evidence>